<proteinExistence type="predicted"/>
<name>A0ACB8X238_9TELE</name>
<dbReference type="Proteomes" id="UP000831701">
    <property type="component" value="Chromosome 3"/>
</dbReference>
<accession>A0ACB8X238</accession>
<reference evidence="1" key="1">
    <citation type="submission" date="2022-04" db="EMBL/GenBank/DDBJ databases">
        <title>Jade perch genome.</title>
        <authorList>
            <person name="Chao B."/>
        </authorList>
    </citation>
    <scope>NUCLEOTIDE SEQUENCE</scope>
    <source>
        <strain evidence="1">CB-2022</strain>
    </source>
</reference>
<organism evidence="1 2">
    <name type="scientific">Scortum barcoo</name>
    <name type="common">barcoo grunter</name>
    <dbReference type="NCBI Taxonomy" id="214431"/>
    <lineage>
        <taxon>Eukaryota</taxon>
        <taxon>Metazoa</taxon>
        <taxon>Chordata</taxon>
        <taxon>Craniata</taxon>
        <taxon>Vertebrata</taxon>
        <taxon>Euteleostomi</taxon>
        <taxon>Actinopterygii</taxon>
        <taxon>Neopterygii</taxon>
        <taxon>Teleostei</taxon>
        <taxon>Neoteleostei</taxon>
        <taxon>Acanthomorphata</taxon>
        <taxon>Eupercaria</taxon>
        <taxon>Centrarchiformes</taxon>
        <taxon>Terapontoidei</taxon>
        <taxon>Terapontidae</taxon>
        <taxon>Scortum</taxon>
    </lineage>
</organism>
<gene>
    <name evidence="1" type="ORF">L3Q82_006167</name>
</gene>
<sequence>MYTTTTPTQSHKFSGPTAPPHGLRAPEQLMKMWRELTSNHEESTADPFWKGKTLYRLYSKTTKVSPMCLMDLPVRFSVRFRVPQQSGAAEPCHCLSLGVRKIQKMKRSRDFAVGGGGEARRRAPWSRMDEQPRLMHSHGVGMAGHPGLAQHMQDGTAGTDGDGRKQDIGDILQQIMTITDQSLDEAQARKHALNCHRMKPALFNVLCEIKEKTDPAPSPTSVIAQCITGLVRRPGAGMAARTPQCSVFRGAQEEEPPDPQLMRLDNMLLAEGVAGPEKGGGSAAAAAAAAATGGVGADNSAEHSDYRAKLTQIRQIYHTELEKYEQACNEFTTHVMNLLREQSRTRPISPKEIERMVGIIHRKFSSIQMQLKQSTCEAVMILRSRFLDARRKRRNFNKQATEILNEYFYSHLSNPYPSEEAKEELAKKCSITVSQVSNWFGNKRIRYKKNIGKFQEEANMYAARTAVSATSVSAHGSQANSPSTPNSAGSAGSFNMSNSGDLFMSVQSLNGDSYQGGQVGANIQSQVDTLRHVISQTGGYSDSLAASQMYSPQGINAYSQDAYLRGHSSYSGNARHIPEPPPVCYPRVDCKPTGMAQATDSAEQVCRGPTAPPDHGYRREITVPPSPPPQSYPKSQMAVCMRNDSVRTVVVPPDIAHMGRMAPAHRIDYMDPVFVRGRPGSLAQYPQPRKADIYPGGPGMLPYGGQVPHYPANNQNIDWRTYQTYREYIDNKGIHSHGSRTIQERLDNLRAASQTTFSATHHVLLGDWGPKGIRRRSTSHERSYQGPPRHFQIAPRSASQDRMSGAERMGQTRNWPPRSVSQDGLMHKARAHSTDYVDPAELSRPSDRRGGYGRADQGTRPSRQSIPRHAMLHRPSVGYSGSMRGVPNPSLYSKGPDFLQTRSSPMLSDRSSHFGKSTSAEHSLADQRVAVKGNHAAHTTQQGQSRVRAETMLPVEVNRDAALVGHRSSSCSTQKQMPPRPSILKPPPLDSQSQINGRSPTESGVVLREKPPSGKNPSPLRQHSYILAVADDGADPTADVVACWLPNDARREMHIRRLGEHCHTSCSSNLDESLDSIPFIDEPISPSVDRDAAPIPPSAVISVAPSITTGPSSPGSPCPPIRRQLSHDQESLRSALLESDTASKTERSKSYDEGLDNYQEEGRRRSSSKHIASLRGLRKRVGGGMRSWKQMYAVLQGHTLTLYKDRKDALSHALMQSDEDPLQISIKACLIDISYSDTRRKNVLRLTTSDCEYLFQAEGRDDMLSWIKVIQENSNPDEENAAVTSQDLISRKIREYNMMSAPSSRSEPSPKTSRQSLSIKQAFLGGKADGKVHSPHSPKTGEERRALRDDSSPPRDRAAWKIGIAGIMRKPFEKKTPAGVTFGVRLDDCPPAQTNRFVPLIVEVCCKVLEERGLEYTGIYRVPGNNAAISSMQEELNSKGMTDIDIQEDKWRDLNVISSLLKSFFRKLPEPLFTNEKYADFIEANRTEDSVERLKELKRLIHELPDHHYETLKFLCAHLKKVSDNCEKNKMEPRNLAIVFGPTLVRTSEDNMANMVNHMPDQCKIVENLIQQYDWFFTDDCDEDPVATAEQESTVQSQPVPNIDHLLSNIGRTAASPGEVSDSACSDSSKSKQGLWGSGKDQCSKEMLRSSFFASRKRKKPKDKAHPSSSDDDLDAVFPKKELPEESQQQALWSPDGRTEEEGETDETEDKDTQHRSSSEEQLDQNSRKESISSSLMSQPSPSLPPGRDISSTLQTEYPYTSPSHSPNLSYRMPMAHQSSLSDPPSNYDDTVSDLGTMNSTSSQASVPRVRRGKVLGLGPEAGPSGLGAEVCSITSDYSTTSSMTFLTGAELSTLSPEVQSVAESRGGDDADDERSELISEGRPMETDSESDLSVFTVGKTDQRELHEAPRPLPSHRLIECDTLSRKKAAQQKNNSESSLDGAWSDKDSNRLSRVSGSAKGRSTGSLSSSSRSELDKTEPAWKLKITDRLKVRLRMSVDDMFGVGSQRSRSPEGRSKKKNIRRRHTMGGQRDFAELSVLGDWPHQVGIRSGSRSELSAVDQLKPKCSSQDFSIGDWIARERHRTSNPEVSLDLSEQQGALCRANSQNLGASSSSELPHHPGEVLNGDVPQSKNLSLSATAHPHKLTSSQVVHSRFYQYLGYFVL</sequence>
<protein>
    <submittedName>
        <fullName evidence="1">Uncharacterized protein</fullName>
    </submittedName>
</protein>
<evidence type="ECO:0000313" key="1">
    <source>
        <dbReference type="EMBL" id="KAI3374330.1"/>
    </source>
</evidence>
<comment type="caution">
    <text evidence="1">The sequence shown here is derived from an EMBL/GenBank/DDBJ whole genome shotgun (WGS) entry which is preliminary data.</text>
</comment>
<keyword evidence="2" id="KW-1185">Reference proteome</keyword>
<evidence type="ECO:0000313" key="2">
    <source>
        <dbReference type="Proteomes" id="UP000831701"/>
    </source>
</evidence>
<dbReference type="EMBL" id="CM041533">
    <property type="protein sequence ID" value="KAI3374330.1"/>
    <property type="molecule type" value="Genomic_DNA"/>
</dbReference>